<dbReference type="EMBL" id="HBUE01100605">
    <property type="protein sequence ID" value="CAG6485210.1"/>
    <property type="molecule type" value="Transcribed_RNA"/>
</dbReference>
<dbReference type="EMBL" id="HBUE01100607">
    <property type="protein sequence ID" value="CAG6485213.1"/>
    <property type="molecule type" value="Transcribed_RNA"/>
</dbReference>
<proteinExistence type="predicted"/>
<name>A0A8D8C355_CULPI</name>
<feature type="compositionally biased region" description="Basic residues" evidence="1">
    <location>
        <begin position="38"/>
        <end position="57"/>
    </location>
</feature>
<dbReference type="AlphaFoldDB" id="A0A8D8C355"/>
<feature type="compositionally biased region" description="Basic residues" evidence="1">
    <location>
        <begin position="1"/>
        <end position="15"/>
    </location>
</feature>
<evidence type="ECO:0000256" key="1">
    <source>
        <dbReference type="SAM" id="MobiDB-lite"/>
    </source>
</evidence>
<feature type="region of interest" description="Disordered" evidence="1">
    <location>
        <begin position="86"/>
        <end position="126"/>
    </location>
</feature>
<evidence type="ECO:0000313" key="2">
    <source>
        <dbReference type="EMBL" id="CAG6485224.1"/>
    </source>
</evidence>
<dbReference type="EMBL" id="HBUE01100612">
    <property type="protein sequence ID" value="CAG6485222.1"/>
    <property type="molecule type" value="Transcribed_RNA"/>
</dbReference>
<reference evidence="2" key="1">
    <citation type="submission" date="2021-05" db="EMBL/GenBank/DDBJ databases">
        <authorList>
            <person name="Alioto T."/>
            <person name="Alioto T."/>
            <person name="Gomez Garrido J."/>
        </authorList>
    </citation>
    <scope>NUCLEOTIDE SEQUENCE</scope>
</reference>
<feature type="compositionally biased region" description="Polar residues" evidence="1">
    <location>
        <begin position="100"/>
        <end position="112"/>
    </location>
</feature>
<protein>
    <submittedName>
        <fullName evidence="2">(northern house mosquito) hypothetical protein</fullName>
    </submittedName>
</protein>
<dbReference type="EMBL" id="HBUE01100611">
    <property type="protein sequence ID" value="CAG6485220.1"/>
    <property type="molecule type" value="Transcribed_RNA"/>
</dbReference>
<sequence length="126" mass="14245">MRSRRCRSKRRRRCRPSSGPTSATWHGRRTTKPNCCSRKMKLKSSTSSRRRAPRTPRVRTVNTTRLRVTTASKPSMRATWTWTASVRTTRPRSGSAAVTCPSTRSRFSSAGCTSTGTTRTRATPRR</sequence>
<accession>A0A8D8C355</accession>
<dbReference type="EMBL" id="HBUE01100614">
    <property type="protein sequence ID" value="CAG6485226.1"/>
    <property type="molecule type" value="Transcribed_RNA"/>
</dbReference>
<dbReference type="EMBL" id="HBUE01100608">
    <property type="protein sequence ID" value="CAG6485215.1"/>
    <property type="molecule type" value="Transcribed_RNA"/>
</dbReference>
<dbReference type="EMBL" id="HBUE01100618">
    <property type="protein sequence ID" value="CAG6485230.1"/>
    <property type="molecule type" value="Transcribed_RNA"/>
</dbReference>
<dbReference type="EMBL" id="HBUE01100610">
    <property type="protein sequence ID" value="CAG6485218.1"/>
    <property type="molecule type" value="Transcribed_RNA"/>
</dbReference>
<feature type="compositionally biased region" description="Low complexity" evidence="1">
    <location>
        <begin position="113"/>
        <end position="126"/>
    </location>
</feature>
<organism evidence="2">
    <name type="scientific">Culex pipiens</name>
    <name type="common">House mosquito</name>
    <dbReference type="NCBI Taxonomy" id="7175"/>
    <lineage>
        <taxon>Eukaryota</taxon>
        <taxon>Metazoa</taxon>
        <taxon>Ecdysozoa</taxon>
        <taxon>Arthropoda</taxon>
        <taxon>Hexapoda</taxon>
        <taxon>Insecta</taxon>
        <taxon>Pterygota</taxon>
        <taxon>Neoptera</taxon>
        <taxon>Endopterygota</taxon>
        <taxon>Diptera</taxon>
        <taxon>Nematocera</taxon>
        <taxon>Culicoidea</taxon>
        <taxon>Culicidae</taxon>
        <taxon>Culicinae</taxon>
        <taxon>Culicini</taxon>
        <taxon>Culex</taxon>
        <taxon>Culex</taxon>
    </lineage>
</organism>
<dbReference type="EMBL" id="HBUE01100613">
    <property type="protein sequence ID" value="CAG6485224.1"/>
    <property type="molecule type" value="Transcribed_RNA"/>
</dbReference>
<feature type="region of interest" description="Disordered" evidence="1">
    <location>
        <begin position="1"/>
        <end position="60"/>
    </location>
</feature>